<sequence length="230" mass="25973">MSFLLPDGVARWMGPLVISAVGLTVIFGNPITVQALCSGTHNCAIEWVGALSGWAALGGALLTIFVMTQQLEEQRRQSDFMTGNGSPDAYIALAVDQDEELLRWFPMLEIVVVNRNRRQLTIREFRFQSSDDRFDVFVKSVEQGGVERPMPLSMQLRTRYPHAHIAGKEEGQKAERCRILCHISERGEFRHFPQNPDLLRSIYMKVQLLGEYRDAINTPVALEAEANIQL</sequence>
<keyword evidence="1" id="KW-0812">Transmembrane</keyword>
<protein>
    <recommendedName>
        <fullName evidence="4">WYL domain-containing protein</fullName>
    </recommendedName>
</protein>
<accession>A0AAW9U2N0</accession>
<comment type="caution">
    <text evidence="2">The sequence shown here is derived from an EMBL/GenBank/DDBJ whole genome shotgun (WGS) entry which is preliminary data.</text>
</comment>
<dbReference type="EMBL" id="WISR01000294">
    <property type="protein sequence ID" value="MQW38158.1"/>
    <property type="molecule type" value="Genomic_DNA"/>
</dbReference>
<name>A0AAW9U2N0_RHIML</name>
<dbReference type="RefSeq" id="WP_153350255.1">
    <property type="nucleotide sequence ID" value="NZ_WISR01000294.1"/>
</dbReference>
<reference evidence="2 3" key="1">
    <citation type="journal article" date="2013" name="Genome Biol.">
        <title>Comparative genomics of the core and accessory genomes of 48 Sinorhizobium strains comprising five genospecies.</title>
        <authorList>
            <person name="Sugawara M."/>
            <person name="Epstein B."/>
            <person name="Badgley B.D."/>
            <person name="Unno T."/>
            <person name="Xu L."/>
            <person name="Reese J."/>
            <person name="Gyaneshwar P."/>
            <person name="Denny R."/>
            <person name="Mudge J."/>
            <person name="Bharti A.K."/>
            <person name="Farmer A.D."/>
            <person name="May G.D."/>
            <person name="Woodward J.E."/>
            <person name="Medigue C."/>
            <person name="Vallenet D."/>
            <person name="Lajus A."/>
            <person name="Rouy Z."/>
            <person name="Martinez-Vaz B."/>
            <person name="Tiffin P."/>
            <person name="Young N.D."/>
            <person name="Sadowsky M.J."/>
        </authorList>
    </citation>
    <scope>NUCLEOTIDE SEQUENCE [LARGE SCALE GENOMIC DNA]</scope>
    <source>
        <strain evidence="2 3">N6B1</strain>
    </source>
</reference>
<organism evidence="2 3">
    <name type="scientific">Rhizobium meliloti</name>
    <name type="common">Ensifer meliloti</name>
    <name type="synonym">Sinorhizobium meliloti</name>
    <dbReference type="NCBI Taxonomy" id="382"/>
    <lineage>
        <taxon>Bacteria</taxon>
        <taxon>Pseudomonadati</taxon>
        <taxon>Pseudomonadota</taxon>
        <taxon>Alphaproteobacteria</taxon>
        <taxon>Hyphomicrobiales</taxon>
        <taxon>Rhizobiaceae</taxon>
        <taxon>Sinorhizobium/Ensifer group</taxon>
        <taxon>Sinorhizobium</taxon>
    </lineage>
</organism>
<evidence type="ECO:0000313" key="2">
    <source>
        <dbReference type="EMBL" id="MQW38158.1"/>
    </source>
</evidence>
<evidence type="ECO:0008006" key="4">
    <source>
        <dbReference type="Google" id="ProtNLM"/>
    </source>
</evidence>
<keyword evidence="1" id="KW-1133">Transmembrane helix</keyword>
<evidence type="ECO:0000256" key="1">
    <source>
        <dbReference type="SAM" id="Phobius"/>
    </source>
</evidence>
<proteinExistence type="predicted"/>
<dbReference type="Proteomes" id="UP000429484">
    <property type="component" value="Unassembled WGS sequence"/>
</dbReference>
<feature type="transmembrane region" description="Helical" evidence="1">
    <location>
        <begin position="45"/>
        <end position="67"/>
    </location>
</feature>
<keyword evidence="1" id="KW-0472">Membrane</keyword>
<evidence type="ECO:0000313" key="3">
    <source>
        <dbReference type="Proteomes" id="UP000429484"/>
    </source>
</evidence>
<gene>
    <name evidence="2" type="ORF">GHK53_36840</name>
</gene>
<dbReference type="AlphaFoldDB" id="A0AAW9U2N0"/>